<dbReference type="Proteomes" id="UP000185678">
    <property type="component" value="Unassembled WGS sequence"/>
</dbReference>
<dbReference type="GO" id="GO:0009399">
    <property type="term" value="P:nitrogen fixation"/>
    <property type="evidence" value="ECO:0007669"/>
    <property type="project" value="InterPro"/>
</dbReference>
<keyword evidence="2" id="KW-1185">Reference proteome</keyword>
<evidence type="ECO:0000313" key="2">
    <source>
        <dbReference type="Proteomes" id="UP000185678"/>
    </source>
</evidence>
<dbReference type="AlphaFoldDB" id="A0A1N7IL69"/>
<dbReference type="GO" id="GO:0030701">
    <property type="term" value="F:NAD+-dinitrogen-reductase ADP-D-ribosyltransferase activity"/>
    <property type="evidence" value="ECO:0007669"/>
    <property type="project" value="InterPro"/>
</dbReference>
<gene>
    <name evidence="1" type="ORF">SAMN05421779_101306</name>
</gene>
<dbReference type="Pfam" id="PF07357">
    <property type="entry name" value="DRAT"/>
    <property type="match status" value="1"/>
</dbReference>
<dbReference type="RefSeq" id="WP_076398281.1">
    <property type="nucleotide sequence ID" value="NZ_FTOA01000001.1"/>
</dbReference>
<evidence type="ECO:0000313" key="1">
    <source>
        <dbReference type="EMBL" id="SIS37820.1"/>
    </source>
</evidence>
<organism evidence="1 2">
    <name type="scientific">Insolitispirillum peregrinum</name>
    <dbReference type="NCBI Taxonomy" id="80876"/>
    <lineage>
        <taxon>Bacteria</taxon>
        <taxon>Pseudomonadati</taxon>
        <taxon>Pseudomonadota</taxon>
        <taxon>Alphaproteobacteria</taxon>
        <taxon>Rhodospirillales</taxon>
        <taxon>Novispirillaceae</taxon>
        <taxon>Insolitispirillum</taxon>
    </lineage>
</organism>
<protein>
    <submittedName>
        <fullName evidence="1">NAD+---dinitrogen-reductase ADP-D-ribosyltransferase</fullName>
    </submittedName>
</protein>
<reference evidence="1 2" key="1">
    <citation type="submission" date="2017-01" db="EMBL/GenBank/DDBJ databases">
        <authorList>
            <person name="Mah S.A."/>
            <person name="Swanson W.J."/>
            <person name="Moy G.W."/>
            <person name="Vacquier V.D."/>
        </authorList>
    </citation>
    <scope>NUCLEOTIDE SEQUENCE [LARGE SCALE GENOMIC DNA]</scope>
    <source>
        <strain evidence="1 2">DSM 11589</strain>
    </source>
</reference>
<keyword evidence="1" id="KW-0808">Transferase</keyword>
<dbReference type="OrthoDB" id="183043at2"/>
<sequence>MVDTPAINPPPRGVESSLPYIGHSTNLVGLPTALLGSHLFNDHPQALHINGVREMNRSLFGEMLGEAETLADAGEAFRLYMEAMFGLDPEQRETRGGNTGARRFRSSYLRLLKGWGYDNNSREGAVMKGWVESRFGLFPTFHKSPILKFASPAWAGYVEEKMASRFHNNAIHTQLDIMYEFCQYCLDRFIEPGQPHLTLYRGVNDYTEHQLVEREDRRTVIIRINSLVSFSSERHIAECFGDTILTARVPKCKVVFFNTLLSSHPLKGEGEYLVIGGDYRVQTSYL</sequence>
<dbReference type="InterPro" id="IPR009953">
    <property type="entry name" value="DRA_trans"/>
</dbReference>
<dbReference type="EMBL" id="FTOA01000001">
    <property type="protein sequence ID" value="SIS37820.1"/>
    <property type="molecule type" value="Genomic_DNA"/>
</dbReference>
<proteinExistence type="predicted"/>
<dbReference type="STRING" id="80876.SAMN05421779_101306"/>
<accession>A0A1N7IL69</accession>
<name>A0A1N7IL69_9PROT</name>